<dbReference type="Pfam" id="PF00017">
    <property type="entry name" value="SH2"/>
    <property type="match status" value="1"/>
</dbReference>
<evidence type="ECO:0000256" key="7">
    <source>
        <dbReference type="ARBA" id="ARBA00051245"/>
    </source>
</evidence>
<feature type="active site" description="Proton acceptor" evidence="8">
    <location>
        <position position="235"/>
    </location>
</feature>
<dbReference type="SMART" id="SM00219">
    <property type="entry name" value="TyrKc"/>
    <property type="match status" value="1"/>
</dbReference>
<dbReference type="InterPro" id="IPR017441">
    <property type="entry name" value="Protein_kinase_ATP_BS"/>
</dbReference>
<dbReference type="FunFam" id="3.30.200.20:FF:000053">
    <property type="entry name" value="Tyrosine-protein kinase"/>
    <property type="match status" value="1"/>
</dbReference>
<dbReference type="SMART" id="SM00252">
    <property type="entry name" value="SH2"/>
    <property type="match status" value="1"/>
</dbReference>
<dbReference type="PROSITE" id="PS00107">
    <property type="entry name" value="PROTEIN_KINASE_ATP"/>
    <property type="match status" value="1"/>
</dbReference>
<dbReference type="PROSITE" id="PS00109">
    <property type="entry name" value="PROTEIN_KINASE_TYR"/>
    <property type="match status" value="1"/>
</dbReference>
<dbReference type="PRINTS" id="PR00401">
    <property type="entry name" value="SH2DOMAIN"/>
</dbReference>
<dbReference type="EMBL" id="KL205686">
    <property type="protein sequence ID" value="KFV72901.1"/>
    <property type="molecule type" value="Genomic_DNA"/>
</dbReference>
<dbReference type="SUPFAM" id="SSF56112">
    <property type="entry name" value="Protein kinase-like (PK-like)"/>
    <property type="match status" value="1"/>
</dbReference>
<dbReference type="EC" id="2.7.10.2" evidence="13"/>
<dbReference type="InterPro" id="IPR008266">
    <property type="entry name" value="Tyr_kinase_AS"/>
</dbReference>
<dbReference type="GO" id="GO:0046872">
    <property type="term" value="F:metal ion binding"/>
    <property type="evidence" value="ECO:0007669"/>
    <property type="project" value="UniProtKB-KW"/>
</dbReference>
<dbReference type="InterPro" id="IPR000980">
    <property type="entry name" value="SH2"/>
</dbReference>
<dbReference type="InterPro" id="IPR036860">
    <property type="entry name" value="SH2_dom_sf"/>
</dbReference>
<gene>
    <name evidence="16" type="ORF">N308_00116</name>
</gene>
<evidence type="ECO:0000256" key="1">
    <source>
        <dbReference type="ARBA" id="ARBA00022679"/>
    </source>
</evidence>
<dbReference type="STRING" id="441894.ENSSCUP00000003737"/>
<evidence type="ECO:0000256" key="2">
    <source>
        <dbReference type="ARBA" id="ARBA00022741"/>
    </source>
</evidence>
<reference evidence="16 17" key="1">
    <citation type="submission" date="2014-04" db="EMBL/GenBank/DDBJ databases">
        <title>Genome evolution of avian class.</title>
        <authorList>
            <person name="Zhang G."/>
            <person name="Li C."/>
        </authorList>
    </citation>
    <scope>NUCLEOTIDE SEQUENCE [LARGE SCALE GENOMIC DNA]</scope>
    <source>
        <strain evidence="16">BGI_N308</strain>
    </source>
</reference>
<dbReference type="SUPFAM" id="SSF55550">
    <property type="entry name" value="SH2 domain"/>
    <property type="match status" value="1"/>
</dbReference>
<feature type="non-terminal residue" evidence="16">
    <location>
        <position position="1"/>
    </location>
</feature>
<proteinExistence type="inferred from homology"/>
<dbReference type="PROSITE" id="PS50001">
    <property type="entry name" value="SH2"/>
    <property type="match status" value="1"/>
</dbReference>
<comment type="catalytic activity">
    <reaction evidence="7 13">
        <text>L-tyrosyl-[protein] + ATP = O-phospho-L-tyrosyl-[protein] + ADP + H(+)</text>
        <dbReference type="Rhea" id="RHEA:10596"/>
        <dbReference type="Rhea" id="RHEA-COMP:10136"/>
        <dbReference type="Rhea" id="RHEA-COMP:20101"/>
        <dbReference type="ChEBI" id="CHEBI:15378"/>
        <dbReference type="ChEBI" id="CHEBI:30616"/>
        <dbReference type="ChEBI" id="CHEBI:46858"/>
        <dbReference type="ChEBI" id="CHEBI:61978"/>
        <dbReference type="ChEBI" id="CHEBI:456216"/>
        <dbReference type="EC" id="2.7.10.2"/>
    </reaction>
</comment>
<dbReference type="InterPro" id="IPR020635">
    <property type="entry name" value="Tyr_kinase_cat_dom"/>
</dbReference>
<feature type="domain" description="Protein kinase" evidence="15">
    <location>
        <begin position="116"/>
        <end position="368"/>
    </location>
</feature>
<evidence type="ECO:0000256" key="12">
    <source>
        <dbReference type="PROSITE-ProRule" id="PRU10141"/>
    </source>
</evidence>
<dbReference type="InterPro" id="IPR011009">
    <property type="entry name" value="Kinase-like_dom_sf"/>
</dbReference>
<dbReference type="InterPro" id="IPR050198">
    <property type="entry name" value="Non-receptor_tyrosine_kinases"/>
</dbReference>
<keyword evidence="2 9" id="KW-0547">Nucleotide-binding</keyword>
<feature type="non-terminal residue" evidence="16">
    <location>
        <position position="377"/>
    </location>
</feature>
<dbReference type="Pfam" id="PF07714">
    <property type="entry name" value="PK_Tyr_Ser-Thr"/>
    <property type="match status" value="1"/>
</dbReference>
<protein>
    <recommendedName>
        <fullName evidence="13">Tyrosine-protein kinase</fullName>
        <ecNumber evidence="13">2.7.10.2</ecNumber>
    </recommendedName>
</protein>
<keyword evidence="4 9" id="KW-0067">ATP-binding</keyword>
<feature type="domain" description="SH2" evidence="14">
    <location>
        <begin position="1"/>
        <end position="64"/>
    </location>
</feature>
<feature type="binding site" evidence="10">
    <location>
        <position position="253"/>
    </location>
    <ligand>
        <name>Mg(2+)</name>
        <dbReference type="ChEBI" id="CHEBI:18420"/>
    </ligand>
</feature>
<dbReference type="CDD" id="cd05148">
    <property type="entry name" value="PTKc_Srm_Brk"/>
    <property type="match status" value="1"/>
</dbReference>
<dbReference type="Gene3D" id="1.10.510.10">
    <property type="entry name" value="Transferase(Phosphotransferase) domain 1"/>
    <property type="match status" value="1"/>
</dbReference>
<keyword evidence="5 11" id="KW-0727">SH2 domain</keyword>
<dbReference type="FunFam" id="1.10.510.10:FF:000458">
    <property type="entry name" value="Tyrosine-protein kinase"/>
    <property type="match status" value="1"/>
</dbReference>
<name>A0A093GU57_STRCA</name>
<keyword evidence="10" id="KW-0479">Metal-binding</keyword>
<dbReference type="PRINTS" id="PR00109">
    <property type="entry name" value="TYRKINASE"/>
</dbReference>
<keyword evidence="1 13" id="KW-0808">Transferase</keyword>
<evidence type="ECO:0000256" key="3">
    <source>
        <dbReference type="ARBA" id="ARBA00022777"/>
    </source>
</evidence>
<dbReference type="PANTHER" id="PTHR24418">
    <property type="entry name" value="TYROSINE-PROTEIN KINASE"/>
    <property type="match status" value="1"/>
</dbReference>
<keyword evidence="17" id="KW-1185">Reference proteome</keyword>
<dbReference type="GO" id="GO:0005524">
    <property type="term" value="F:ATP binding"/>
    <property type="evidence" value="ECO:0007669"/>
    <property type="project" value="UniProtKB-UniRule"/>
</dbReference>
<dbReference type="GO" id="GO:0004715">
    <property type="term" value="F:non-membrane spanning protein tyrosine kinase activity"/>
    <property type="evidence" value="ECO:0007669"/>
    <property type="project" value="UniProtKB-EC"/>
</dbReference>
<feature type="binding site" evidence="10">
    <location>
        <position position="240"/>
    </location>
    <ligand>
        <name>Mg(2+)</name>
        <dbReference type="ChEBI" id="CHEBI:18420"/>
    </ligand>
</feature>
<evidence type="ECO:0000256" key="10">
    <source>
        <dbReference type="PIRSR" id="PIRSR000615-3"/>
    </source>
</evidence>
<keyword evidence="6 13" id="KW-0829">Tyrosine-protein kinase</keyword>
<dbReference type="InterPro" id="IPR000719">
    <property type="entry name" value="Prot_kinase_dom"/>
</dbReference>
<feature type="binding site" evidence="9">
    <location>
        <position position="239"/>
    </location>
    <ligand>
        <name>ATP</name>
        <dbReference type="ChEBI" id="CHEBI:30616"/>
    </ligand>
</feature>
<sequence length="377" mass="43672">WYFSKISRNEAEQLLLSPPNQHGSFLVRDSESSKGEYSLSVRNHAKVSHFRICKSPGGSLHIQEGRVQLPLPKPWLHIHYLPGLQRQTKWPLLVCGARFTQTPPERDGWERPRWEFTLRRKLGEGYFGEVWEGLWRNTVPVAIKIIKADMKAEDFTKEIQNLKRLRHEKLIQLHAVCSVDEPVYIITELMRKGNLHSYLNSPEGKSLGTSHLVNIAFQVADGMRYLEEKHIVHRDLAARNILVGDELTCKIADFGLARLLKDDIYSTSSSTKIPVKWTAPEAANYRTYSSKSDVWSYGILLYEVFTYGQIPYEGMTNQETIRQITRGYRLPRPSTCPPEIYVIMLECWNRNTEERPTFSTLCERLSFIYSRVLRSLS</sequence>
<feature type="binding site" evidence="12">
    <location>
        <position position="144"/>
    </location>
    <ligand>
        <name>ATP</name>
        <dbReference type="ChEBI" id="CHEBI:30616"/>
    </ligand>
</feature>
<dbReference type="Proteomes" id="UP000053584">
    <property type="component" value="Unassembled WGS sequence"/>
</dbReference>
<evidence type="ECO:0000256" key="4">
    <source>
        <dbReference type="ARBA" id="ARBA00022840"/>
    </source>
</evidence>
<evidence type="ECO:0000259" key="14">
    <source>
        <dbReference type="PROSITE" id="PS50001"/>
    </source>
</evidence>
<evidence type="ECO:0000256" key="11">
    <source>
        <dbReference type="PROSITE-ProRule" id="PRU00191"/>
    </source>
</evidence>
<dbReference type="PROSITE" id="PS50011">
    <property type="entry name" value="PROTEIN_KINASE_DOM"/>
    <property type="match status" value="1"/>
</dbReference>
<evidence type="ECO:0000256" key="5">
    <source>
        <dbReference type="ARBA" id="ARBA00022999"/>
    </source>
</evidence>
<evidence type="ECO:0000256" key="8">
    <source>
        <dbReference type="PIRSR" id="PIRSR000615-1"/>
    </source>
</evidence>
<accession>A0A093GU57</accession>
<organism evidence="16 17">
    <name type="scientific">Struthio camelus australis</name>
    <dbReference type="NCBI Taxonomy" id="441894"/>
    <lineage>
        <taxon>Eukaryota</taxon>
        <taxon>Metazoa</taxon>
        <taxon>Chordata</taxon>
        <taxon>Craniata</taxon>
        <taxon>Vertebrata</taxon>
        <taxon>Euteleostomi</taxon>
        <taxon>Archelosauria</taxon>
        <taxon>Archosauria</taxon>
        <taxon>Dinosauria</taxon>
        <taxon>Saurischia</taxon>
        <taxon>Theropoda</taxon>
        <taxon>Coelurosauria</taxon>
        <taxon>Aves</taxon>
        <taxon>Palaeognathae</taxon>
        <taxon>Struthioniformes</taxon>
        <taxon>Struthionidae</taxon>
        <taxon>Struthio</taxon>
    </lineage>
</organism>
<dbReference type="Gene3D" id="3.30.505.10">
    <property type="entry name" value="SH2 domain"/>
    <property type="match status" value="1"/>
</dbReference>
<evidence type="ECO:0000259" key="15">
    <source>
        <dbReference type="PROSITE" id="PS50011"/>
    </source>
</evidence>
<evidence type="ECO:0000256" key="9">
    <source>
        <dbReference type="PIRSR" id="PIRSR000615-2"/>
    </source>
</evidence>
<keyword evidence="10" id="KW-0460">Magnesium</keyword>
<comment type="similarity">
    <text evidence="13">Belongs to the protein kinase superfamily. Tyr protein kinase family.</text>
</comment>
<dbReference type="AlphaFoldDB" id="A0A093GU57"/>
<evidence type="ECO:0000313" key="17">
    <source>
        <dbReference type="Proteomes" id="UP000053584"/>
    </source>
</evidence>
<evidence type="ECO:0000256" key="13">
    <source>
        <dbReference type="RuleBase" id="RU362096"/>
    </source>
</evidence>
<evidence type="ECO:0000313" key="16">
    <source>
        <dbReference type="EMBL" id="KFV72901.1"/>
    </source>
</evidence>
<dbReference type="InterPro" id="IPR001245">
    <property type="entry name" value="Ser-Thr/Tyr_kinase_cat_dom"/>
</dbReference>
<evidence type="ECO:0000256" key="6">
    <source>
        <dbReference type="ARBA" id="ARBA00023137"/>
    </source>
</evidence>
<keyword evidence="3 13" id="KW-0418">Kinase</keyword>